<feature type="signal peptide" evidence="1">
    <location>
        <begin position="1"/>
        <end position="16"/>
    </location>
</feature>
<sequence>MVIGLLILTSIPTVTGVAQAVSAQKNKEQTDKDDRRMKKFHIDIRCGSESAQGAALNEGRIVLKADRLWVGPPNVVEKGGYGYVAEAFYIEYPDPQRTPAPMGLVSQVQDDPPLLNWIYIDKKTMEVKYGNKSTSIDHYIGPWDWTEDEEQVVFDDMEAAFINAFYAVERLPGKWQLFFDMKGDLFANLLPASMKKVQVELHRNMIVTAEEADKKA</sequence>
<name>A0AAN7YFN6_9EURO</name>
<evidence type="ECO:0000313" key="3">
    <source>
        <dbReference type="Proteomes" id="UP001309876"/>
    </source>
</evidence>
<gene>
    <name evidence="2" type="ORF">LTR05_001897</name>
</gene>
<dbReference type="AlphaFoldDB" id="A0AAN7YFN6"/>
<protein>
    <submittedName>
        <fullName evidence="2">Uncharacterized protein</fullName>
    </submittedName>
</protein>
<organism evidence="2 3">
    <name type="scientific">Lithohypha guttulata</name>
    <dbReference type="NCBI Taxonomy" id="1690604"/>
    <lineage>
        <taxon>Eukaryota</taxon>
        <taxon>Fungi</taxon>
        <taxon>Dikarya</taxon>
        <taxon>Ascomycota</taxon>
        <taxon>Pezizomycotina</taxon>
        <taxon>Eurotiomycetes</taxon>
        <taxon>Chaetothyriomycetidae</taxon>
        <taxon>Chaetothyriales</taxon>
        <taxon>Trichomeriaceae</taxon>
        <taxon>Lithohypha</taxon>
    </lineage>
</organism>
<feature type="chain" id="PRO_5043000586" evidence="1">
    <location>
        <begin position="17"/>
        <end position="216"/>
    </location>
</feature>
<dbReference type="PANTHER" id="PTHR38049">
    <property type="entry name" value="RICIN B LECTIN DOMAIN-CONTAINING PROTEIN"/>
    <property type="match status" value="1"/>
</dbReference>
<comment type="caution">
    <text evidence="2">The sequence shown here is derived from an EMBL/GenBank/DDBJ whole genome shotgun (WGS) entry which is preliminary data.</text>
</comment>
<dbReference type="PANTHER" id="PTHR38049:SF1">
    <property type="entry name" value="PROTEIN KINASE DOMAIN-CONTAINING PROTEIN"/>
    <property type="match status" value="1"/>
</dbReference>
<proteinExistence type="predicted"/>
<keyword evidence="3" id="KW-1185">Reference proteome</keyword>
<dbReference type="EMBL" id="JAVRRJ010000001">
    <property type="protein sequence ID" value="KAK5091712.1"/>
    <property type="molecule type" value="Genomic_DNA"/>
</dbReference>
<evidence type="ECO:0000313" key="2">
    <source>
        <dbReference type="EMBL" id="KAK5091712.1"/>
    </source>
</evidence>
<accession>A0AAN7YFN6</accession>
<evidence type="ECO:0000256" key="1">
    <source>
        <dbReference type="SAM" id="SignalP"/>
    </source>
</evidence>
<dbReference type="Proteomes" id="UP001309876">
    <property type="component" value="Unassembled WGS sequence"/>
</dbReference>
<reference evidence="2 3" key="1">
    <citation type="submission" date="2023-08" db="EMBL/GenBank/DDBJ databases">
        <title>Black Yeasts Isolated from many extreme environments.</title>
        <authorList>
            <person name="Coleine C."/>
            <person name="Stajich J.E."/>
            <person name="Selbmann L."/>
        </authorList>
    </citation>
    <scope>NUCLEOTIDE SEQUENCE [LARGE SCALE GENOMIC DNA]</scope>
    <source>
        <strain evidence="2 3">CCFEE 5910</strain>
    </source>
</reference>
<keyword evidence="1" id="KW-0732">Signal</keyword>